<accession>A0A8H9G0U8</accession>
<feature type="compositionally biased region" description="Basic and acidic residues" evidence="1">
    <location>
        <begin position="45"/>
        <end position="79"/>
    </location>
</feature>
<comment type="caution">
    <text evidence="2">The sequence shown here is derived from an EMBL/GenBank/DDBJ whole genome shotgun (WGS) entry which is preliminary data.</text>
</comment>
<protein>
    <submittedName>
        <fullName evidence="2">Uncharacterized protein</fullName>
    </submittedName>
</protein>
<dbReference type="AlphaFoldDB" id="A0A8H9G0U8"/>
<name>A0A8H9G0U8_9SPHI</name>
<evidence type="ECO:0000313" key="3">
    <source>
        <dbReference type="Proteomes" id="UP000614460"/>
    </source>
</evidence>
<gene>
    <name evidence="2" type="ORF">GCM10011516_09410</name>
</gene>
<proteinExistence type="predicted"/>
<feature type="region of interest" description="Disordered" evidence="1">
    <location>
        <begin position="35"/>
        <end position="79"/>
    </location>
</feature>
<sequence length="79" mass="8779">MEHGEKGVTSNAAGSFEKAPQNYFKINFAESKKVSTFAVPTEGNSNERDARSDKKMTHQPYESRDDIQAEARCPGDKVL</sequence>
<dbReference type="EMBL" id="BMKM01000001">
    <property type="protein sequence ID" value="GGE13671.1"/>
    <property type="molecule type" value="Genomic_DNA"/>
</dbReference>
<dbReference type="Proteomes" id="UP000614460">
    <property type="component" value="Unassembled WGS sequence"/>
</dbReference>
<reference evidence="2" key="2">
    <citation type="submission" date="2020-09" db="EMBL/GenBank/DDBJ databases">
        <authorList>
            <person name="Sun Q."/>
            <person name="Zhou Y."/>
        </authorList>
    </citation>
    <scope>NUCLEOTIDE SEQUENCE</scope>
    <source>
        <strain evidence="2">CGMCC 1.15966</strain>
    </source>
</reference>
<evidence type="ECO:0000313" key="2">
    <source>
        <dbReference type="EMBL" id="GGE13671.1"/>
    </source>
</evidence>
<dbReference type="RefSeq" id="WP_182497649.1">
    <property type="nucleotide sequence ID" value="NZ_BMKM01000001.1"/>
</dbReference>
<evidence type="ECO:0000256" key="1">
    <source>
        <dbReference type="SAM" id="MobiDB-lite"/>
    </source>
</evidence>
<reference evidence="2" key="1">
    <citation type="journal article" date="2014" name="Int. J. Syst. Evol. Microbiol.">
        <title>Complete genome sequence of Corynebacterium casei LMG S-19264T (=DSM 44701T), isolated from a smear-ripened cheese.</title>
        <authorList>
            <consortium name="US DOE Joint Genome Institute (JGI-PGF)"/>
            <person name="Walter F."/>
            <person name="Albersmeier A."/>
            <person name="Kalinowski J."/>
            <person name="Ruckert C."/>
        </authorList>
    </citation>
    <scope>NUCLEOTIDE SEQUENCE</scope>
    <source>
        <strain evidence="2">CGMCC 1.15966</strain>
    </source>
</reference>
<keyword evidence="3" id="KW-1185">Reference proteome</keyword>
<organism evidence="2 3">
    <name type="scientific">Sphingobacterium cellulitidis</name>
    <dbReference type="NCBI Taxonomy" id="1768011"/>
    <lineage>
        <taxon>Bacteria</taxon>
        <taxon>Pseudomonadati</taxon>
        <taxon>Bacteroidota</taxon>
        <taxon>Sphingobacteriia</taxon>
        <taxon>Sphingobacteriales</taxon>
        <taxon>Sphingobacteriaceae</taxon>
        <taxon>Sphingobacterium</taxon>
    </lineage>
</organism>